<dbReference type="VEuPathDB" id="FungiDB:DD237_003316"/>
<accession>A0A3M6VAW0</accession>
<evidence type="ECO:0000313" key="3">
    <source>
        <dbReference type="Proteomes" id="UP000282087"/>
    </source>
</evidence>
<proteinExistence type="predicted"/>
<gene>
    <name evidence="2" type="ORF">DD238_007639</name>
</gene>
<dbReference type="Proteomes" id="UP000282087">
    <property type="component" value="Unassembled WGS sequence"/>
</dbReference>
<keyword evidence="3" id="KW-1185">Reference proteome</keyword>
<dbReference type="AlphaFoldDB" id="A0A3M6VAW0"/>
<reference evidence="2 3" key="1">
    <citation type="submission" date="2018-06" db="EMBL/GenBank/DDBJ databases">
        <title>Comparative genomics of downy mildews reveals potential adaptations to biotrophy.</title>
        <authorList>
            <person name="Fletcher K."/>
            <person name="Klosterman S.J."/>
            <person name="Derevnina L."/>
            <person name="Martin F."/>
            <person name="Koike S."/>
            <person name="Reyes Chin-Wo S."/>
            <person name="Mou B."/>
            <person name="Michelmore R."/>
        </authorList>
    </citation>
    <scope>NUCLEOTIDE SEQUENCE [LARGE SCALE GENOMIC DNA]</scope>
    <source>
        <strain evidence="2 3">R14</strain>
    </source>
</reference>
<protein>
    <submittedName>
        <fullName evidence="2">Uncharacterized protein</fullName>
    </submittedName>
</protein>
<evidence type="ECO:0000313" key="2">
    <source>
        <dbReference type="EMBL" id="RMX62456.1"/>
    </source>
</evidence>
<evidence type="ECO:0000256" key="1">
    <source>
        <dbReference type="SAM" id="MobiDB-lite"/>
    </source>
</evidence>
<name>A0A3M6VAW0_9STRA</name>
<sequence>MEDEERHVQSMPHQHLDRDPSRLTTFPMPGFLASTFQASNDDAENGDDAQTVADAAGGKKKIDENEQRLYSSESLDGNETSRKSLSGRFDRLSRRLSGEVGSTKPSPLIFGPSADPIEGPMLSLSPIDSNTSDVTGLDQLTDVACLTTEPIDLCEESDNVDTRRNFRPQVRTRIRHSSAELLGAIENGRLDTEVLAFHNWVKNVSADNEVSTVSEKTAREINTRNSNNLYTQRDIALDKHMVRKRKIDDSNHC</sequence>
<feature type="compositionally biased region" description="Polar residues" evidence="1">
    <location>
        <begin position="68"/>
        <end position="78"/>
    </location>
</feature>
<organism evidence="2 3">
    <name type="scientific">Peronospora effusa</name>
    <dbReference type="NCBI Taxonomy" id="542832"/>
    <lineage>
        <taxon>Eukaryota</taxon>
        <taxon>Sar</taxon>
        <taxon>Stramenopiles</taxon>
        <taxon>Oomycota</taxon>
        <taxon>Peronosporomycetes</taxon>
        <taxon>Peronosporales</taxon>
        <taxon>Peronosporaceae</taxon>
        <taxon>Peronospora</taxon>
    </lineage>
</organism>
<feature type="region of interest" description="Disordered" evidence="1">
    <location>
        <begin position="1"/>
        <end position="90"/>
    </location>
</feature>
<feature type="compositionally biased region" description="Basic and acidic residues" evidence="1">
    <location>
        <begin position="1"/>
        <end position="21"/>
    </location>
</feature>
<dbReference type="EMBL" id="QLLG01000622">
    <property type="protein sequence ID" value="RMX62456.1"/>
    <property type="molecule type" value="Genomic_DNA"/>
</dbReference>
<comment type="caution">
    <text evidence="2">The sequence shown here is derived from an EMBL/GenBank/DDBJ whole genome shotgun (WGS) entry which is preliminary data.</text>
</comment>